<reference evidence="2" key="1">
    <citation type="journal article" date="2023" name="Hortic. Res.">
        <title>A chromosome-level phased genome enabling allele-level studies in sweet orange: a case study on citrus Huanglongbing tolerance.</title>
        <authorList>
            <person name="Wu B."/>
            <person name="Yu Q."/>
            <person name="Deng Z."/>
            <person name="Duan Y."/>
            <person name="Luo F."/>
            <person name="Gmitter F. Jr."/>
        </authorList>
    </citation>
    <scope>NUCLEOTIDE SEQUENCE [LARGE SCALE GENOMIC DNA]</scope>
    <source>
        <strain evidence="2">cv. Valencia</strain>
    </source>
</reference>
<dbReference type="EMBL" id="CM039172">
    <property type="protein sequence ID" value="KAH9775496.1"/>
    <property type="molecule type" value="Genomic_DNA"/>
</dbReference>
<name>A0ACB8LQ46_CITSI</name>
<sequence>MEKISPKNPVVYERYKSSCAWSLIRFCDFGQGDSNNRKLISHGKGLNSQVLSGLDSRNRLDLLSNSNVKCQCIDGVVNNKSQMIDSAKADVMRMRKGEGEMATELQVNKKITNTEGQHTPSNNTQPVGRLPTNHKRKTSKTFQMHGCKDIATMGQRQPYNESSADRSSIKCTKAIPTEASGTKAHPRRDCDCRSVSHPKNNRVSEINLQVKMNEAAEAFVNQKFTKGKFLGKNKASHQSKHFLDALEILNSNKELFINLLQDPNSLLVKHIQDLRHSQGNKQEINCSFPEAKLSENCGTTVRSKEHVCNQVSCDRYPTKGSFDPQTSERIVVLKCGSIAMQNGAADTSDCSSPESLYRLRNEMQSAKPAYFSLGHMKRKLRHAIGFSRKEKKPSTSTDCTRHESPIDIEDSGDGGGGNCPETAQSNSLSKCNLGTGQMAKSLCVRKGAKMGKLKDSASGTKEPVAANGGSDLGNSTSSIVGYQDHGFNAAQMRFSSYSYYQMVNEKKQHQKEKKNGYLSPVRQIIEAPSLADYKRFTDQLQIFDRKPNDSGNHFPDIKRYKRFSSLSDPSSSRGSVYNSVKRGEISSLGVPLQSNESHNNGATQGSGPTYTYEDNELLECSKLDFPMESLTSPSSEDAYFSSPLSMKKLEESNGMKDKAEHASPVSVLDQFFVEDIPSPLSTISRSAEPVVEPKQDYCEENSCTAPVTSPADLKINSSNTMNEHESLSQYVTAVLQASGTKWEELSMKCHSSDQLLEPSLIDEVELLPNLLTVDKKLLFDYINEVLLEVYQSHFSCCPRLSFLIPQIRPVQAGTNVVNEVMKCVDLDILFHRQFQTLEELVEKDLGKSRTTWMDIRIDTEVAVTELVESVLEELELEISIDLHT</sequence>
<organism evidence="1 2">
    <name type="scientific">Citrus sinensis</name>
    <name type="common">Sweet orange</name>
    <name type="synonym">Citrus aurantium var. sinensis</name>
    <dbReference type="NCBI Taxonomy" id="2711"/>
    <lineage>
        <taxon>Eukaryota</taxon>
        <taxon>Viridiplantae</taxon>
        <taxon>Streptophyta</taxon>
        <taxon>Embryophyta</taxon>
        <taxon>Tracheophyta</taxon>
        <taxon>Spermatophyta</taxon>
        <taxon>Magnoliopsida</taxon>
        <taxon>eudicotyledons</taxon>
        <taxon>Gunneridae</taxon>
        <taxon>Pentapetalae</taxon>
        <taxon>rosids</taxon>
        <taxon>malvids</taxon>
        <taxon>Sapindales</taxon>
        <taxon>Rutaceae</taxon>
        <taxon>Aurantioideae</taxon>
        <taxon>Citrus</taxon>
    </lineage>
</organism>
<evidence type="ECO:0000313" key="2">
    <source>
        <dbReference type="Proteomes" id="UP000829398"/>
    </source>
</evidence>
<comment type="caution">
    <text evidence="1">The sequence shown here is derived from an EMBL/GenBank/DDBJ whole genome shotgun (WGS) entry which is preliminary data.</text>
</comment>
<evidence type="ECO:0000313" key="1">
    <source>
        <dbReference type="EMBL" id="KAH9775496.1"/>
    </source>
</evidence>
<gene>
    <name evidence="1" type="ORF">KPL71_006425</name>
</gene>
<dbReference type="Proteomes" id="UP000829398">
    <property type="component" value="Chromosome 3"/>
</dbReference>
<protein>
    <submittedName>
        <fullName evidence="1">Uncharacterized protein</fullName>
    </submittedName>
</protein>
<proteinExistence type="predicted"/>
<accession>A0ACB8LQ46</accession>
<keyword evidence="2" id="KW-1185">Reference proteome</keyword>